<dbReference type="EMBL" id="WNXD01000001">
    <property type="protein sequence ID" value="MBB2144539.1"/>
    <property type="molecule type" value="Genomic_DNA"/>
</dbReference>
<keyword evidence="3" id="KW-1185">Reference proteome</keyword>
<evidence type="ECO:0008006" key="4">
    <source>
        <dbReference type="Google" id="ProtNLM"/>
    </source>
</evidence>
<feature type="signal peptide" evidence="1">
    <location>
        <begin position="1"/>
        <end position="22"/>
    </location>
</feature>
<comment type="caution">
    <text evidence="2">The sequence shown here is derived from an EMBL/GenBank/DDBJ whole genome shotgun (WGS) entry which is preliminary data.</text>
</comment>
<dbReference type="RefSeq" id="WP_182921228.1">
    <property type="nucleotide sequence ID" value="NZ_WNXD01000001.1"/>
</dbReference>
<sequence length="67" mass="7241">MKNLFKFGFLAFAIATSLTACGLFGSDPKTPVIDSTKIDTSKIDTSSVDSKMLDSNKINVDSTKIKH</sequence>
<proteinExistence type="predicted"/>
<name>A0A923IUV0_9SPHI</name>
<organism evidence="2 3">
    <name type="scientific">Pedobacter planticolens</name>
    <dbReference type="NCBI Taxonomy" id="2679964"/>
    <lineage>
        <taxon>Bacteria</taxon>
        <taxon>Pseudomonadati</taxon>
        <taxon>Bacteroidota</taxon>
        <taxon>Sphingobacteriia</taxon>
        <taxon>Sphingobacteriales</taxon>
        <taxon>Sphingobacteriaceae</taxon>
        <taxon>Pedobacter</taxon>
    </lineage>
</organism>
<evidence type="ECO:0000256" key="1">
    <source>
        <dbReference type="SAM" id="SignalP"/>
    </source>
</evidence>
<reference evidence="2" key="1">
    <citation type="submission" date="2019-11" db="EMBL/GenBank/DDBJ databases">
        <title>Description of Pedobacter sp. LMG 31464T.</title>
        <authorList>
            <person name="Carlier A."/>
            <person name="Qi S."/>
            <person name="Vandamme P."/>
        </authorList>
    </citation>
    <scope>NUCLEOTIDE SEQUENCE</scope>
    <source>
        <strain evidence="2">LMG 31464</strain>
    </source>
</reference>
<evidence type="ECO:0000313" key="3">
    <source>
        <dbReference type="Proteomes" id="UP000601055"/>
    </source>
</evidence>
<dbReference type="AlphaFoldDB" id="A0A923IUV0"/>
<dbReference type="PROSITE" id="PS51257">
    <property type="entry name" value="PROKAR_LIPOPROTEIN"/>
    <property type="match status" value="1"/>
</dbReference>
<feature type="chain" id="PRO_5037413076" description="Lipoprotein" evidence="1">
    <location>
        <begin position="23"/>
        <end position="67"/>
    </location>
</feature>
<gene>
    <name evidence="2" type="ORF">GM921_03510</name>
</gene>
<accession>A0A923IUV0</accession>
<evidence type="ECO:0000313" key="2">
    <source>
        <dbReference type="EMBL" id="MBB2144539.1"/>
    </source>
</evidence>
<dbReference type="Proteomes" id="UP000601055">
    <property type="component" value="Unassembled WGS sequence"/>
</dbReference>
<keyword evidence="1" id="KW-0732">Signal</keyword>
<protein>
    <recommendedName>
        <fullName evidence="4">Lipoprotein</fullName>
    </recommendedName>
</protein>